<dbReference type="PANTHER" id="PTHR33376">
    <property type="match status" value="1"/>
</dbReference>
<dbReference type="Proteomes" id="UP000623509">
    <property type="component" value="Unassembled WGS sequence"/>
</dbReference>
<evidence type="ECO:0000313" key="3">
    <source>
        <dbReference type="EMBL" id="PAS94809.1"/>
    </source>
</evidence>
<sequence length="94" mass="10872">MAPDILVFSKARWDGLAPEDQALIAESARESVASMRRFWQERESQARKIVTEAGARFVQDVDKQSFQNAMKRVYDQFVTTTEQKALLRTIQELH</sequence>
<protein>
    <recommendedName>
        <fullName evidence="6">C4-dicarboxylate ABC transporter</fullName>
    </recommendedName>
</protein>
<dbReference type="Pfam" id="PF03480">
    <property type="entry name" value="DctP"/>
    <property type="match status" value="1"/>
</dbReference>
<dbReference type="InterPro" id="IPR038404">
    <property type="entry name" value="TRAP_DctP_sf"/>
</dbReference>
<reference evidence="2 5" key="1">
    <citation type="submission" date="2016-08" db="EMBL/GenBank/DDBJ databases">
        <title>Candidatus Dactylopiibacterium carminicum genome sequence.</title>
        <authorList>
            <person name="Ramirez-Puebla S.T."/>
            <person name="Ormeno-Orrillo E."/>
            <person name="Vera-Ponce De Leon A."/>
            <person name="Luis L."/>
            <person name="Sanchez-Flores A."/>
            <person name="Monica R."/>
            <person name="Martinez-Romero E."/>
        </authorList>
    </citation>
    <scope>NUCLEOTIDE SEQUENCE [LARGE SCALE GENOMIC DNA]</scope>
    <source>
        <strain evidence="2">END1</strain>
    </source>
</reference>
<accession>A0A272EXH9</accession>
<dbReference type="PANTHER" id="PTHR33376:SF2">
    <property type="entry name" value="DICARBOXYLATE-BINDING PERIPLASMIC PROTEIN"/>
    <property type="match status" value="1"/>
</dbReference>
<dbReference type="AlphaFoldDB" id="A0A272EXH9"/>
<organism evidence="3 4">
    <name type="scientific">Candidatus Dactylopiibacterium carminicum</name>
    <dbReference type="NCBI Taxonomy" id="857335"/>
    <lineage>
        <taxon>Bacteria</taxon>
        <taxon>Pseudomonadati</taxon>
        <taxon>Pseudomonadota</taxon>
        <taxon>Betaproteobacteria</taxon>
        <taxon>Rhodocyclales</taxon>
        <taxon>Rhodocyclaceae</taxon>
        <taxon>Candidatus Dactylopiibacterium</taxon>
    </lineage>
</organism>
<comment type="caution">
    <text evidence="3">The sequence shown here is derived from an EMBL/GenBank/DDBJ whole genome shotgun (WGS) entry which is preliminary data.</text>
</comment>
<dbReference type="GO" id="GO:0055085">
    <property type="term" value="P:transmembrane transport"/>
    <property type="evidence" value="ECO:0007669"/>
    <property type="project" value="InterPro"/>
</dbReference>
<keyword evidence="5" id="KW-1185">Reference proteome</keyword>
<evidence type="ECO:0000313" key="2">
    <source>
        <dbReference type="EMBL" id="KAF7600171.1"/>
    </source>
</evidence>
<gene>
    <name evidence="2" type="ORF">BGI27_03705</name>
    <name evidence="3" type="ORF">CGU29_02600</name>
</gene>
<evidence type="ECO:0008006" key="6">
    <source>
        <dbReference type="Google" id="ProtNLM"/>
    </source>
</evidence>
<dbReference type="OrthoDB" id="9794826at2"/>
<keyword evidence="1" id="KW-0732">Signal</keyword>
<reference evidence="3 4" key="2">
    <citation type="submission" date="2017-07" db="EMBL/GenBank/DDBJ databases">
        <title>Candidatus Dactylopiibacterium carminicum, a nitrogen-fixing symbiont of the cochineal insect Dactylopius coccus and Dactylopius opuntiae (Hemiptera: Coccoidea: Dactylopiidae).</title>
        <authorList>
            <person name="Vera A."/>
        </authorList>
    </citation>
    <scope>NUCLEOTIDE SEQUENCE [LARGE SCALE GENOMIC DNA]</scope>
    <source>
        <strain evidence="3 4">NFDCM</strain>
    </source>
</reference>
<dbReference type="GO" id="GO:0030246">
    <property type="term" value="F:carbohydrate binding"/>
    <property type="evidence" value="ECO:0007669"/>
    <property type="project" value="TreeGrafter"/>
</dbReference>
<dbReference type="Proteomes" id="UP000216107">
    <property type="component" value="Unassembled WGS sequence"/>
</dbReference>
<dbReference type="InterPro" id="IPR018389">
    <property type="entry name" value="DctP_fam"/>
</dbReference>
<name>A0A272EXH9_9RHOO</name>
<evidence type="ECO:0000256" key="1">
    <source>
        <dbReference type="ARBA" id="ARBA00022729"/>
    </source>
</evidence>
<dbReference type="EMBL" id="NMRN01000004">
    <property type="protein sequence ID" value="PAS94809.1"/>
    <property type="molecule type" value="Genomic_DNA"/>
</dbReference>
<dbReference type="EMBL" id="MDUX01000008">
    <property type="protein sequence ID" value="KAF7600171.1"/>
    <property type="molecule type" value="Genomic_DNA"/>
</dbReference>
<evidence type="ECO:0000313" key="4">
    <source>
        <dbReference type="Proteomes" id="UP000216107"/>
    </source>
</evidence>
<evidence type="ECO:0000313" key="5">
    <source>
        <dbReference type="Proteomes" id="UP000623509"/>
    </source>
</evidence>
<proteinExistence type="predicted"/>
<dbReference type="Gene3D" id="3.40.190.170">
    <property type="entry name" value="Bacterial extracellular solute-binding protein, family 7"/>
    <property type="match status" value="1"/>
</dbReference>